<protein>
    <submittedName>
        <fullName evidence="1">Alpha/beta fold hydrolase</fullName>
    </submittedName>
</protein>
<name>A0A944GRU7_9HYPH</name>
<comment type="caution">
    <text evidence="1">The sequence shown here is derived from an EMBL/GenBank/DDBJ whole genome shotgun (WGS) entry which is preliminary data.</text>
</comment>
<evidence type="ECO:0000313" key="2">
    <source>
        <dbReference type="Proteomes" id="UP000705379"/>
    </source>
</evidence>
<dbReference type="InterPro" id="IPR029058">
    <property type="entry name" value="AB_hydrolase_fold"/>
</dbReference>
<dbReference type="Pfam" id="PF05990">
    <property type="entry name" value="DUF900"/>
    <property type="match status" value="1"/>
</dbReference>
<dbReference type="Proteomes" id="UP000705379">
    <property type="component" value="Unassembled WGS sequence"/>
</dbReference>
<gene>
    <name evidence="1" type="ORF">DYI23_01485</name>
</gene>
<keyword evidence="1" id="KW-0378">Hydrolase</keyword>
<organism evidence="1 2">
    <name type="scientific">Roseibium polysiphoniae</name>
    <dbReference type="NCBI Taxonomy" id="2571221"/>
    <lineage>
        <taxon>Bacteria</taxon>
        <taxon>Pseudomonadati</taxon>
        <taxon>Pseudomonadota</taxon>
        <taxon>Alphaproteobacteria</taxon>
        <taxon>Hyphomicrobiales</taxon>
        <taxon>Stappiaceae</taxon>
        <taxon>Roseibium</taxon>
    </lineage>
</organism>
<accession>A0A944GRU7</accession>
<dbReference type="InterPro" id="IPR010297">
    <property type="entry name" value="DUF900_hydrolase"/>
</dbReference>
<reference evidence="1" key="1">
    <citation type="submission" date="2018-08" db="EMBL/GenBank/DDBJ databases">
        <authorList>
            <person name="Jin W."/>
            <person name="Wang H."/>
            <person name="Yang Y."/>
            <person name="Li M."/>
            <person name="Liu J."/>
        </authorList>
    </citation>
    <scope>NUCLEOTIDE SEQUENCE</scope>
    <source>
        <strain evidence="1">AESS21</strain>
    </source>
</reference>
<dbReference type="SUPFAM" id="SSF53474">
    <property type="entry name" value="alpha/beta-Hydrolases"/>
    <property type="match status" value="1"/>
</dbReference>
<dbReference type="EMBL" id="QTKU01000001">
    <property type="protein sequence ID" value="MBS8258876.1"/>
    <property type="molecule type" value="Genomic_DNA"/>
</dbReference>
<evidence type="ECO:0000313" key="1">
    <source>
        <dbReference type="EMBL" id="MBS8258876.1"/>
    </source>
</evidence>
<reference evidence="1" key="2">
    <citation type="journal article" date="2021" name="Microorganisms">
        <title>Bacterial Dimethylsulfoniopropionate Biosynthesis in the East China Sea.</title>
        <authorList>
            <person name="Liu J."/>
            <person name="Zhang Y."/>
            <person name="Liu J."/>
            <person name="Zhong H."/>
            <person name="Williams B.T."/>
            <person name="Zheng Y."/>
            <person name="Curson A.R.J."/>
            <person name="Sun C."/>
            <person name="Sun H."/>
            <person name="Song D."/>
            <person name="Wagner Mackenzie B."/>
            <person name="Bermejo Martinez A."/>
            <person name="Todd J.D."/>
            <person name="Zhang X.H."/>
        </authorList>
    </citation>
    <scope>NUCLEOTIDE SEQUENCE</scope>
    <source>
        <strain evidence="1">AESS21</strain>
    </source>
</reference>
<dbReference type="InterPro" id="IPR014586">
    <property type="entry name" value="UCP033909"/>
</dbReference>
<sequence>MLSAYPDQTIAGTIAGAQSLTSRRTLAWLVVVIASIFLVSCGSRPESGALAISTAKAPGAVDHEILIYTTREKDDRPDTYFNGERGEGVSYAKATVSVPPPPAHKPGQIEWPSTLPGDPEKEFTARSASYIADKAAMRRELNEKLMQLPKGKRDVFLFIHGYNTMFAEGLYRFTQFVHDADYPGVPVLFTWASRGQLTDYVYDLNSALVARTALEETIRDLSNSKAERIVILAHSMGNWLLMETARQAPAADLKRLSAKIEQVVLAAPDIDIDVFKDQLRALSKKARPKKPFIILVSEDDRALGISRRIAGGKARVGAYDNEAELAELGAIVVDLTKVESGDSANHSKFAQIAALSPELRAVLQQRDLNTYNPREPNQIGQASQDLGTFVASTAQIAITLPVAVLTAPITLATGGR</sequence>
<dbReference type="PANTHER" id="PTHR36513">
    <property type="entry name" value="ABC TRANSMEMBRANE TYPE-1 DOMAIN-CONTAINING PROTEIN"/>
    <property type="match status" value="1"/>
</dbReference>
<dbReference type="PIRSF" id="PIRSF033909">
    <property type="entry name" value="UCP033909"/>
    <property type="match status" value="1"/>
</dbReference>
<dbReference type="Gene3D" id="3.40.50.1820">
    <property type="entry name" value="alpha/beta hydrolase"/>
    <property type="match status" value="1"/>
</dbReference>
<dbReference type="GO" id="GO:0016787">
    <property type="term" value="F:hydrolase activity"/>
    <property type="evidence" value="ECO:0007669"/>
    <property type="project" value="UniProtKB-KW"/>
</dbReference>
<dbReference type="AlphaFoldDB" id="A0A944GRU7"/>
<dbReference type="PANTHER" id="PTHR36513:SF1">
    <property type="entry name" value="TRANSMEMBRANE PROTEIN"/>
    <property type="match status" value="1"/>
</dbReference>
<proteinExistence type="predicted"/>